<dbReference type="RefSeq" id="WP_219764459.1">
    <property type="nucleotide sequence ID" value="NZ_JAHYBZ010000006.1"/>
</dbReference>
<evidence type="ECO:0000313" key="2">
    <source>
        <dbReference type="EMBL" id="MBW6399869.1"/>
    </source>
</evidence>
<comment type="caution">
    <text evidence="2">The sequence shown here is derived from an EMBL/GenBank/DDBJ whole genome shotgun (WGS) entry which is preliminary data.</text>
</comment>
<dbReference type="InterPro" id="IPR008807">
    <property type="entry name" value="ROS_MUCR"/>
</dbReference>
<dbReference type="EMBL" id="JAHYBZ010000006">
    <property type="protein sequence ID" value="MBW6399869.1"/>
    <property type="molecule type" value="Genomic_DNA"/>
</dbReference>
<gene>
    <name evidence="2" type="ORF">KPL78_18565</name>
</gene>
<dbReference type="Proteomes" id="UP001196565">
    <property type="component" value="Unassembled WGS sequence"/>
</dbReference>
<dbReference type="Gene3D" id="1.10.10.1550">
    <property type="entry name" value="ROS/MUCR transcriptional regulator protein"/>
    <property type="match status" value="1"/>
</dbReference>
<name>A0ABS7AC37_9PROT</name>
<comment type="similarity">
    <text evidence="1">Belongs to the ros/MucR family.</text>
</comment>
<accession>A0ABS7AC37</accession>
<protein>
    <submittedName>
        <fullName evidence="2">MucR family transcriptional regulator</fullName>
    </submittedName>
</protein>
<reference evidence="2 3" key="1">
    <citation type="submission" date="2021-07" db="EMBL/GenBank/DDBJ databases">
        <authorList>
            <person name="So Y."/>
        </authorList>
    </citation>
    <scope>NUCLEOTIDE SEQUENCE [LARGE SCALE GENOMIC DNA]</scope>
    <source>
        <strain evidence="2 3">HJA6</strain>
    </source>
</reference>
<dbReference type="Pfam" id="PF05443">
    <property type="entry name" value="ROS_MUCR"/>
    <property type="match status" value="1"/>
</dbReference>
<evidence type="ECO:0000313" key="3">
    <source>
        <dbReference type="Proteomes" id="UP001196565"/>
    </source>
</evidence>
<evidence type="ECO:0000256" key="1">
    <source>
        <dbReference type="ARBA" id="ARBA00007031"/>
    </source>
</evidence>
<proteinExistence type="inferred from homology"/>
<keyword evidence="3" id="KW-1185">Reference proteome</keyword>
<sequence length="143" mass="15432">MSEVTARPAMLQLTASIVAAHVSNNPVPAGDLPSLISGVYAALSGIEQAAKEPAAVKQEPAVAIRKSVQRDYLICLEDGRKLKMLKRHLATAYGMTPDQYREKWGLPADYPMVAPAYAERRSTLAKEIGLGTGEAGRAKKRRS</sequence>
<dbReference type="InterPro" id="IPR041920">
    <property type="entry name" value="ROS/MUCR_sf"/>
</dbReference>
<organism evidence="2 3">
    <name type="scientific">Roseomonas alba</name>
    <dbReference type="NCBI Taxonomy" id="2846776"/>
    <lineage>
        <taxon>Bacteria</taxon>
        <taxon>Pseudomonadati</taxon>
        <taxon>Pseudomonadota</taxon>
        <taxon>Alphaproteobacteria</taxon>
        <taxon>Acetobacterales</taxon>
        <taxon>Roseomonadaceae</taxon>
        <taxon>Roseomonas</taxon>
    </lineage>
</organism>